<dbReference type="Gene3D" id="1.10.510.10">
    <property type="entry name" value="Transferase(Phosphotransferase) domain 1"/>
    <property type="match status" value="1"/>
</dbReference>
<dbReference type="GO" id="GO:0106310">
    <property type="term" value="F:protein serine kinase activity"/>
    <property type="evidence" value="ECO:0007669"/>
    <property type="project" value="RHEA"/>
</dbReference>
<feature type="region of interest" description="Disordered" evidence="12">
    <location>
        <begin position="118"/>
        <end position="146"/>
    </location>
</feature>
<dbReference type="Gene3D" id="3.30.200.20">
    <property type="entry name" value="Phosphorylase Kinase, domain 1"/>
    <property type="match status" value="1"/>
</dbReference>
<dbReference type="GO" id="GO:0046872">
    <property type="term" value="F:metal ion binding"/>
    <property type="evidence" value="ECO:0007669"/>
    <property type="project" value="UniProtKB-UniRule"/>
</dbReference>
<dbReference type="InterPro" id="IPR000687">
    <property type="entry name" value="RIO_kinase"/>
</dbReference>
<comment type="similarity">
    <text evidence="1 11">Belongs to the protein kinase superfamily. RIO-type Ser/Thr kinase family.</text>
</comment>
<evidence type="ECO:0000256" key="5">
    <source>
        <dbReference type="ARBA" id="ARBA00022741"/>
    </source>
</evidence>
<evidence type="ECO:0000256" key="10">
    <source>
        <dbReference type="ARBA" id="ARBA00048679"/>
    </source>
</evidence>
<dbReference type="InterPro" id="IPR051272">
    <property type="entry name" value="RIO-type_Ser/Thr_kinase"/>
</dbReference>
<dbReference type="PANTHER" id="PTHR45723">
    <property type="entry name" value="SERINE/THREONINE-PROTEIN KINASE RIO1"/>
    <property type="match status" value="1"/>
</dbReference>
<feature type="compositionally biased region" description="Acidic residues" evidence="12">
    <location>
        <begin position="136"/>
        <end position="146"/>
    </location>
</feature>
<dbReference type="GO" id="GO:0004674">
    <property type="term" value="F:protein serine/threonine kinase activity"/>
    <property type="evidence" value="ECO:0007669"/>
    <property type="project" value="UniProtKB-UniRule"/>
</dbReference>
<keyword evidence="7" id="KW-0067">ATP-binding</keyword>
<name>A0A0N5AB67_9BILA</name>
<feature type="region of interest" description="Disordered" evidence="12">
    <location>
        <begin position="1"/>
        <end position="24"/>
    </location>
</feature>
<reference evidence="15" key="1">
    <citation type="submission" date="2017-02" db="UniProtKB">
        <authorList>
            <consortium name="WormBaseParasite"/>
        </authorList>
    </citation>
    <scope>IDENTIFICATION</scope>
</reference>
<evidence type="ECO:0000256" key="6">
    <source>
        <dbReference type="ARBA" id="ARBA00022777"/>
    </source>
</evidence>
<keyword evidence="2 11" id="KW-0723">Serine/threonine-protein kinase</keyword>
<comment type="cofactor">
    <cofactor evidence="11">
        <name>Mg(2+)</name>
        <dbReference type="ChEBI" id="CHEBI:18420"/>
    </cofactor>
</comment>
<sequence length="532" mass="60544">MASKLSLDRNSAWGNKSQEDEEEPIASFAEIMSEELAEQLDETKLFDSTPLSTFDHSLAAYGLDESLSGASDLEIARALQEKFDQEQAAVLKAEEERKSASKIEVGFHFSEKPHMLFDDDGLPIKTSEDFDKEDNSESDSTDDEEGIATEAFHRYDCMAKSEFPSCGFVKDSLGRVITKHNKEIAEAHNVDKALELPLNIPTGDLVGEKLSNRVYNNLRSCAKTDAKRSTRLQDKEEVATSEQSIDAVTRMIIYRWINSDGLFDVVEGVIATGKESVVLHGATRDLASNTNECHFAIKAYKLTLSKFKNRFEYVVDDYRFKNPRRVLRVWAKREFINLQRLEKIFRAGIRCPEPISLKKHLMLMSFIGSNGIAATKLKDVIWSDDEAKSKAFEEVKQIMICMYKKCNLIHADLSEFNLLYHNEHVYVIDVSQAMDLSHSRSLLFLLCDIENVLEFFEKIGVENLPSATELFNEITDLNMDLTKNLFLQVEHFEKNNRNVQLREDKAKPGDMELRLYNAEVALAREDPAALFN</sequence>
<evidence type="ECO:0000259" key="13">
    <source>
        <dbReference type="SMART" id="SM00090"/>
    </source>
</evidence>
<evidence type="ECO:0000256" key="1">
    <source>
        <dbReference type="ARBA" id="ARBA00009196"/>
    </source>
</evidence>
<dbReference type="InterPro" id="IPR017406">
    <property type="entry name" value="Ser/Thr_kinase_Rio3"/>
</dbReference>
<keyword evidence="5 11" id="KW-0547">Nucleotide-binding</keyword>
<dbReference type="AlphaFoldDB" id="A0A0N5AB67"/>
<dbReference type="SUPFAM" id="SSF56112">
    <property type="entry name" value="Protein kinase-like (PK-like)"/>
    <property type="match status" value="1"/>
</dbReference>
<evidence type="ECO:0000256" key="11">
    <source>
        <dbReference type="PIRNR" id="PIRNR038146"/>
    </source>
</evidence>
<evidence type="ECO:0000313" key="15">
    <source>
        <dbReference type="WBParaSite" id="SMUV_0000139301-mRNA-1"/>
    </source>
</evidence>
<accession>A0A0N5AB67</accession>
<evidence type="ECO:0000256" key="12">
    <source>
        <dbReference type="SAM" id="MobiDB-lite"/>
    </source>
</evidence>
<comment type="catalytic activity">
    <reaction evidence="9 11">
        <text>L-threonyl-[protein] + ATP = O-phospho-L-threonyl-[protein] + ADP + H(+)</text>
        <dbReference type="Rhea" id="RHEA:46608"/>
        <dbReference type="Rhea" id="RHEA-COMP:11060"/>
        <dbReference type="Rhea" id="RHEA-COMP:11605"/>
        <dbReference type="ChEBI" id="CHEBI:15378"/>
        <dbReference type="ChEBI" id="CHEBI:30013"/>
        <dbReference type="ChEBI" id="CHEBI:30616"/>
        <dbReference type="ChEBI" id="CHEBI:61977"/>
        <dbReference type="ChEBI" id="CHEBI:456216"/>
        <dbReference type="EC" id="2.7.11.1"/>
    </reaction>
</comment>
<keyword evidence="8 11" id="KW-0460">Magnesium</keyword>
<dbReference type="STRING" id="451379.A0A0N5AB67"/>
<dbReference type="WBParaSite" id="SMUV_0000139301-mRNA-1">
    <property type="protein sequence ID" value="SMUV_0000139301-mRNA-1"/>
    <property type="gene ID" value="SMUV_0000139301"/>
</dbReference>
<dbReference type="PIRSF" id="PIRSF038146">
    <property type="entry name" value="Ser/Thr_PK_RIO3"/>
    <property type="match status" value="1"/>
</dbReference>
<dbReference type="GO" id="GO:0005524">
    <property type="term" value="F:ATP binding"/>
    <property type="evidence" value="ECO:0007669"/>
    <property type="project" value="UniProtKB-UniRule"/>
</dbReference>
<feature type="domain" description="RIO kinase" evidence="13">
    <location>
        <begin position="234"/>
        <end position="476"/>
    </location>
</feature>
<evidence type="ECO:0000256" key="9">
    <source>
        <dbReference type="ARBA" id="ARBA00047899"/>
    </source>
</evidence>
<dbReference type="InterPro" id="IPR018934">
    <property type="entry name" value="RIO_dom"/>
</dbReference>
<dbReference type="InterPro" id="IPR018935">
    <property type="entry name" value="RIO_kinase_CS"/>
</dbReference>
<evidence type="ECO:0000256" key="2">
    <source>
        <dbReference type="ARBA" id="ARBA00022527"/>
    </source>
</evidence>
<evidence type="ECO:0000256" key="3">
    <source>
        <dbReference type="ARBA" id="ARBA00022679"/>
    </source>
</evidence>
<proteinExistence type="inferred from homology"/>
<keyword evidence="6 11" id="KW-0418">Kinase</keyword>
<evidence type="ECO:0000256" key="8">
    <source>
        <dbReference type="ARBA" id="ARBA00022842"/>
    </source>
</evidence>
<keyword evidence="14" id="KW-1185">Reference proteome</keyword>
<dbReference type="InterPro" id="IPR011009">
    <property type="entry name" value="Kinase-like_dom_sf"/>
</dbReference>
<evidence type="ECO:0000313" key="14">
    <source>
        <dbReference type="Proteomes" id="UP000046393"/>
    </source>
</evidence>
<dbReference type="SMART" id="SM00090">
    <property type="entry name" value="RIO"/>
    <property type="match status" value="1"/>
</dbReference>
<keyword evidence="4 11" id="KW-0479">Metal-binding</keyword>
<organism evidence="14 15">
    <name type="scientific">Syphacia muris</name>
    <dbReference type="NCBI Taxonomy" id="451379"/>
    <lineage>
        <taxon>Eukaryota</taxon>
        <taxon>Metazoa</taxon>
        <taxon>Ecdysozoa</taxon>
        <taxon>Nematoda</taxon>
        <taxon>Chromadorea</taxon>
        <taxon>Rhabditida</taxon>
        <taxon>Spirurina</taxon>
        <taxon>Oxyuridomorpha</taxon>
        <taxon>Oxyuroidea</taxon>
        <taxon>Oxyuridae</taxon>
        <taxon>Syphacia</taxon>
    </lineage>
</organism>
<feature type="compositionally biased region" description="Basic and acidic residues" evidence="12">
    <location>
        <begin position="126"/>
        <end position="135"/>
    </location>
</feature>
<protein>
    <recommendedName>
        <fullName evidence="11">Serine/threonine-protein kinase RIO3</fullName>
        <ecNumber evidence="11">2.7.11.1</ecNumber>
    </recommendedName>
</protein>
<dbReference type="EC" id="2.7.11.1" evidence="11"/>
<dbReference type="PROSITE" id="PS01245">
    <property type="entry name" value="RIO1"/>
    <property type="match status" value="1"/>
</dbReference>
<dbReference type="Pfam" id="PF01163">
    <property type="entry name" value="RIO1"/>
    <property type="match status" value="1"/>
</dbReference>
<comment type="catalytic activity">
    <reaction evidence="10 11">
        <text>L-seryl-[protein] + ATP = O-phospho-L-seryl-[protein] + ADP + H(+)</text>
        <dbReference type="Rhea" id="RHEA:17989"/>
        <dbReference type="Rhea" id="RHEA-COMP:9863"/>
        <dbReference type="Rhea" id="RHEA-COMP:11604"/>
        <dbReference type="ChEBI" id="CHEBI:15378"/>
        <dbReference type="ChEBI" id="CHEBI:29999"/>
        <dbReference type="ChEBI" id="CHEBI:30616"/>
        <dbReference type="ChEBI" id="CHEBI:83421"/>
        <dbReference type="ChEBI" id="CHEBI:456216"/>
        <dbReference type="EC" id="2.7.11.1"/>
    </reaction>
</comment>
<evidence type="ECO:0000256" key="7">
    <source>
        <dbReference type="ARBA" id="ARBA00022840"/>
    </source>
</evidence>
<evidence type="ECO:0000256" key="4">
    <source>
        <dbReference type="ARBA" id="ARBA00022723"/>
    </source>
</evidence>
<dbReference type="Proteomes" id="UP000046393">
    <property type="component" value="Unplaced"/>
</dbReference>
<keyword evidence="3 11" id="KW-0808">Transferase</keyword>